<gene>
    <name evidence="2" type="ORF">TUM19329_33310</name>
</gene>
<organism evidence="2 3">
    <name type="scientific">Legionella antarctica</name>
    <dbReference type="NCBI Taxonomy" id="2708020"/>
    <lineage>
        <taxon>Bacteria</taxon>
        <taxon>Pseudomonadati</taxon>
        <taxon>Pseudomonadota</taxon>
        <taxon>Gammaproteobacteria</taxon>
        <taxon>Legionellales</taxon>
        <taxon>Legionellaceae</taxon>
        <taxon>Legionella</taxon>
    </lineage>
</organism>
<evidence type="ECO:0000313" key="3">
    <source>
        <dbReference type="Proteomes" id="UP000502894"/>
    </source>
</evidence>
<sequence length="49" mass="5693">MKNSGILIPLFKKIDKILFGIEEINEIDKQPESIESDNDEEFDVQRSIN</sequence>
<keyword evidence="3" id="KW-1185">Reference proteome</keyword>
<dbReference type="EMBL" id="AP022839">
    <property type="protein sequence ID" value="BCA96970.1"/>
    <property type="molecule type" value="Genomic_DNA"/>
</dbReference>
<name>A0A6F8T9Y3_9GAMM</name>
<reference evidence="2" key="1">
    <citation type="journal article" date="2020" name="Microbiol. Resour. Announc.">
        <title>Complete Genome Sequence of Novel Psychrotolerant Legionella Strain TUM19329, Isolated from Antarctic Lake Sediment.</title>
        <authorList>
            <person name="Shimada S."/>
            <person name="Nakai R."/>
            <person name="Aoki K."/>
            <person name="Shimoeda N."/>
            <person name="Ohno G."/>
            <person name="Miyazaki Y."/>
            <person name="Kudoh S."/>
            <person name="Imura S."/>
            <person name="Watanabe K."/>
            <person name="Ishii Y."/>
            <person name="Tateda K."/>
        </authorList>
    </citation>
    <scope>NUCLEOTIDE SEQUENCE [LARGE SCALE GENOMIC DNA]</scope>
    <source>
        <strain evidence="2">TUM19329</strain>
    </source>
</reference>
<dbReference type="Proteomes" id="UP000502894">
    <property type="component" value="Chromosome"/>
</dbReference>
<accession>A0A6F8T9Y3</accession>
<evidence type="ECO:0000256" key="1">
    <source>
        <dbReference type="SAM" id="MobiDB-lite"/>
    </source>
</evidence>
<proteinExistence type="predicted"/>
<evidence type="ECO:0000313" key="2">
    <source>
        <dbReference type="EMBL" id="BCA96970.1"/>
    </source>
</evidence>
<feature type="region of interest" description="Disordered" evidence="1">
    <location>
        <begin position="30"/>
        <end position="49"/>
    </location>
</feature>
<protein>
    <submittedName>
        <fullName evidence="2">Uncharacterized protein</fullName>
    </submittedName>
</protein>
<dbReference type="AlphaFoldDB" id="A0A6F8T9Y3"/>
<dbReference type="KEGG" id="lant:TUM19329_33310"/>